<evidence type="ECO:0000313" key="16">
    <source>
        <dbReference type="Proteomes" id="UP000193986"/>
    </source>
</evidence>
<keyword evidence="8" id="KW-0378">Hydrolase</keyword>
<evidence type="ECO:0000256" key="5">
    <source>
        <dbReference type="ARBA" id="ARBA00022723"/>
    </source>
</evidence>
<feature type="region of interest" description="Disordered" evidence="12">
    <location>
        <begin position="1173"/>
        <end position="1290"/>
    </location>
</feature>
<evidence type="ECO:0000256" key="6">
    <source>
        <dbReference type="ARBA" id="ARBA00022759"/>
    </source>
</evidence>
<reference evidence="15 16" key="1">
    <citation type="submission" date="2016-07" db="EMBL/GenBank/DDBJ databases">
        <title>Pervasive Adenine N6-methylation of Active Genes in Fungi.</title>
        <authorList>
            <consortium name="DOE Joint Genome Institute"/>
            <person name="Mondo S.J."/>
            <person name="Dannebaum R.O."/>
            <person name="Kuo R.C."/>
            <person name="Labutti K."/>
            <person name="Haridas S."/>
            <person name="Kuo A."/>
            <person name="Salamov A."/>
            <person name="Ahrendt S.R."/>
            <person name="Lipzen A."/>
            <person name="Sullivan W."/>
            <person name="Andreopoulos W.B."/>
            <person name="Clum A."/>
            <person name="Lindquist E."/>
            <person name="Daum C."/>
            <person name="Ramamoorthy G.K."/>
            <person name="Gryganskyi A."/>
            <person name="Culley D."/>
            <person name="Magnuson J.K."/>
            <person name="James T.Y."/>
            <person name="O'Malley M.A."/>
            <person name="Stajich J.E."/>
            <person name="Spatafora J.W."/>
            <person name="Visel A."/>
            <person name="Grigoriev I.V."/>
        </authorList>
    </citation>
    <scope>NUCLEOTIDE SEQUENCE [LARGE SCALE GENOMIC DNA]</scope>
    <source>
        <strain evidence="15 16">68-887.2</strain>
    </source>
</reference>
<dbReference type="GO" id="GO:0004520">
    <property type="term" value="F:DNA endonuclease activity"/>
    <property type="evidence" value="ECO:0007669"/>
    <property type="project" value="TreeGrafter"/>
</dbReference>
<feature type="compositionally biased region" description="Basic residues" evidence="12">
    <location>
        <begin position="1213"/>
        <end position="1225"/>
    </location>
</feature>
<evidence type="ECO:0000256" key="7">
    <source>
        <dbReference type="ARBA" id="ARBA00022763"/>
    </source>
</evidence>
<organism evidence="15 16">
    <name type="scientific">Naematelia encephala</name>
    <dbReference type="NCBI Taxonomy" id="71784"/>
    <lineage>
        <taxon>Eukaryota</taxon>
        <taxon>Fungi</taxon>
        <taxon>Dikarya</taxon>
        <taxon>Basidiomycota</taxon>
        <taxon>Agaricomycotina</taxon>
        <taxon>Tremellomycetes</taxon>
        <taxon>Tremellales</taxon>
        <taxon>Naemateliaceae</taxon>
        <taxon>Naematelia</taxon>
    </lineage>
</organism>
<dbReference type="GO" id="GO:0003697">
    <property type="term" value="F:single-stranded DNA binding"/>
    <property type="evidence" value="ECO:0007669"/>
    <property type="project" value="InterPro"/>
</dbReference>
<dbReference type="SUPFAM" id="SSF88723">
    <property type="entry name" value="PIN domain-like"/>
    <property type="match status" value="1"/>
</dbReference>
<feature type="domain" description="XPG N-terminal" evidence="14">
    <location>
        <begin position="1"/>
        <end position="98"/>
    </location>
</feature>
<keyword evidence="9" id="KW-0460">Magnesium</keyword>
<dbReference type="GO" id="GO:0006289">
    <property type="term" value="P:nucleotide-excision repair"/>
    <property type="evidence" value="ECO:0007669"/>
    <property type="project" value="InterPro"/>
</dbReference>
<feature type="compositionally biased region" description="Basic residues" evidence="12">
    <location>
        <begin position="1265"/>
        <end position="1275"/>
    </location>
</feature>
<dbReference type="GO" id="GO:0016788">
    <property type="term" value="F:hydrolase activity, acting on ester bonds"/>
    <property type="evidence" value="ECO:0007669"/>
    <property type="project" value="InterPro"/>
</dbReference>
<dbReference type="FunCoup" id="A0A1Y2AEU3">
    <property type="interactions" value="364"/>
</dbReference>
<keyword evidence="5" id="KW-0479">Metal-binding</keyword>
<proteinExistence type="inferred from homology"/>
<dbReference type="InterPro" id="IPR006086">
    <property type="entry name" value="XPG-I_dom"/>
</dbReference>
<dbReference type="EMBL" id="MCFC01000118">
    <property type="protein sequence ID" value="ORY21108.1"/>
    <property type="molecule type" value="Genomic_DNA"/>
</dbReference>
<name>A0A1Y2AEU3_9TREE</name>
<feature type="region of interest" description="Disordered" evidence="12">
    <location>
        <begin position="121"/>
        <end position="225"/>
    </location>
</feature>
<dbReference type="CDD" id="cd09904">
    <property type="entry name" value="H3TH_XPG"/>
    <property type="match status" value="1"/>
</dbReference>
<evidence type="ECO:0008006" key="17">
    <source>
        <dbReference type="Google" id="ProtNLM"/>
    </source>
</evidence>
<dbReference type="InterPro" id="IPR029060">
    <property type="entry name" value="PIN-like_dom_sf"/>
</dbReference>
<evidence type="ECO:0000256" key="11">
    <source>
        <dbReference type="ARBA" id="ARBA00023242"/>
    </source>
</evidence>
<feature type="region of interest" description="Disordered" evidence="12">
    <location>
        <begin position="352"/>
        <end position="399"/>
    </location>
</feature>
<dbReference type="STRING" id="71784.A0A1Y2AEU3"/>
<dbReference type="SMART" id="SM00279">
    <property type="entry name" value="HhH2"/>
    <property type="match status" value="1"/>
</dbReference>
<accession>A0A1Y2AEU3</accession>
<dbReference type="PANTHER" id="PTHR16171:SF7">
    <property type="entry name" value="DNA REPAIR PROTEIN RAD2"/>
    <property type="match status" value="1"/>
</dbReference>
<keyword evidence="11" id="KW-0539">Nucleus</keyword>
<feature type="compositionally biased region" description="Low complexity" evidence="12">
    <location>
        <begin position="676"/>
        <end position="689"/>
    </location>
</feature>
<feature type="compositionally biased region" description="Basic and acidic residues" evidence="12">
    <location>
        <begin position="358"/>
        <end position="372"/>
    </location>
</feature>
<dbReference type="PROSITE" id="PS00841">
    <property type="entry name" value="XPG_1"/>
    <property type="match status" value="1"/>
</dbReference>
<dbReference type="GO" id="GO:0005634">
    <property type="term" value="C:nucleus"/>
    <property type="evidence" value="ECO:0007669"/>
    <property type="project" value="UniProtKB-SubCell"/>
</dbReference>
<dbReference type="InterPro" id="IPR006085">
    <property type="entry name" value="XPG_DNA_repair_N"/>
</dbReference>
<feature type="compositionally biased region" description="Basic and acidic residues" evidence="12">
    <location>
        <begin position="121"/>
        <end position="133"/>
    </location>
</feature>
<feature type="region of interest" description="Disordered" evidence="12">
    <location>
        <begin position="426"/>
        <end position="455"/>
    </location>
</feature>
<dbReference type="InterPro" id="IPR019974">
    <property type="entry name" value="XPG_CS"/>
</dbReference>
<feature type="compositionally biased region" description="Low complexity" evidence="12">
    <location>
        <begin position="165"/>
        <end position="194"/>
    </location>
</feature>
<evidence type="ECO:0000259" key="13">
    <source>
        <dbReference type="SMART" id="SM00484"/>
    </source>
</evidence>
<evidence type="ECO:0000256" key="12">
    <source>
        <dbReference type="SAM" id="MobiDB-lite"/>
    </source>
</evidence>
<feature type="compositionally biased region" description="Acidic residues" evidence="12">
    <location>
        <begin position="479"/>
        <end position="488"/>
    </location>
</feature>
<dbReference type="Gene3D" id="3.40.50.1010">
    <property type="entry name" value="5'-nuclease"/>
    <property type="match status" value="2"/>
</dbReference>
<evidence type="ECO:0000256" key="9">
    <source>
        <dbReference type="ARBA" id="ARBA00022842"/>
    </source>
</evidence>
<keyword evidence="7" id="KW-0227">DNA damage</keyword>
<dbReference type="SMART" id="SM00484">
    <property type="entry name" value="XPGI"/>
    <property type="match status" value="1"/>
</dbReference>
<keyword evidence="16" id="KW-1185">Reference proteome</keyword>
<feature type="domain" description="XPG-I" evidence="13">
    <location>
        <begin position="896"/>
        <end position="965"/>
    </location>
</feature>
<dbReference type="InterPro" id="IPR006084">
    <property type="entry name" value="XPG/Rad2"/>
</dbReference>
<dbReference type="PROSITE" id="PS00842">
    <property type="entry name" value="XPG_2"/>
    <property type="match status" value="1"/>
</dbReference>
<feature type="region of interest" description="Disordered" evidence="12">
    <location>
        <begin position="473"/>
        <end position="830"/>
    </location>
</feature>
<evidence type="ECO:0000259" key="14">
    <source>
        <dbReference type="SMART" id="SM00485"/>
    </source>
</evidence>
<evidence type="ECO:0000256" key="4">
    <source>
        <dbReference type="ARBA" id="ARBA00022722"/>
    </source>
</evidence>
<dbReference type="OrthoDB" id="31113at2759"/>
<sequence>MGVKGLWSLLNPVSRPVQIESMEGKRLAIDSSIWLYQFQATMRDKDGRVLVNAHVLGFLRRINKLLFHGIKPVFVFDGGAPVLKRATIAERKRRKAGAAANHAKMAEKLFAAQMRREAVKVAQAQKDRQEARDSAASAAVASRYEDEAGEQISENPVYLEDLEGRPGVSSRPPIRPVPSASSSRLSNPTPAETPDPAEERRKKFKKHDPYRLPETAMPTVSTEDKPDARLATEEELQQFINGMHPEDIDVESAEFRALPTEVQYEIIGDLRIRSRAQSHKRLSDMLRAAPTPLDFSKAQIRHLSQRNALTQQLLTVTDMVGKAHLTIPVRIAAERNREYVLVKRGEDAGGGWALGIREGTKQKPIEVEPDAKSDEDESEKETETEDESDDDIKEVTSVSAPVDQDLKEYRRKEILEAIAARYAPKKPVRAPLDLPVSSFGKRRRPDAAPLFASEEDELEAVVPTANDEALALALQQEELGSDEEEADADLARALALSRRDAGRAKSTAKSPSPQPQQGSDDSDDSFEEVSLVPSERSTPQILSEAHTPEPIDVDDIDTDRQIKAQLPKRAKLSDQVTSTNALKAVDAALRKEQEPKYIPVSSTKRERSTPARQTSSKLTPSLPVPAPSREPIVIDDDEEEEEDKPSGPAHQSQSSVKSPVDGRVATNGVAPISRPTASSSDTSKAATAAVNATLRREAAAQPPPSARVTGIQAPDEIHVESTPTTGAGRPGIAPLLSANSNVKAPERGRYFQPSRTVSTETIESAEEQADESLSRRQPLPASDDEGEDVDDSRSIEWSRSPSPRAVGRPPLQLEKSASSIPSEVEDDDVDMAPADMVEETDDYARFIASIKNRDLNEVRTEIDDEIRILNNQTKVALRDSDEITQAMVAQIQTLLRHFGIPYITAPMEAEAQCAKLAELGLVDGIITDDSDVFLFGGAQCFKNIFNDAKYAECFLLTDIERELSLSRERLISLAYLLGSDYTIGLPGVGPVVALELLADFPGPNGVENFKTWWMKVQRGQDTEAETSSKWRKSFKKRYSHVIYLTADWPNPLVREAYIYPETDQSEESFHWGFPKLAALRSYLHEELSWSISKVDDELTPIVQRIARRGKLGALNKQATLDPFFDLSAGQGNYAPRRRTTANVSKRLLAVIKQFREAEARVQGQQVEGWDVMMQDLDEEDPKGRGTGKRRKSSSVLEEVKDGQDDKDDEAVPVKRKRLAVPRKRKSTMDSISVASEGGTESVGSSAGTDEGRGRRAGRSSSLSRGRGRGRGRGKGKGVAMAAEGVEIADA</sequence>
<gene>
    <name evidence="15" type="ORF">BCR39DRAFT_554229</name>
</gene>
<protein>
    <recommendedName>
        <fullName evidence="17">PIN domain-like protein</fullName>
    </recommendedName>
</protein>
<evidence type="ECO:0000256" key="3">
    <source>
        <dbReference type="ARBA" id="ARBA00005283"/>
    </source>
</evidence>
<feature type="compositionally biased region" description="Acidic residues" evidence="12">
    <location>
        <begin position="373"/>
        <end position="392"/>
    </location>
</feature>
<keyword evidence="4" id="KW-0540">Nuclease</keyword>
<dbReference type="InterPro" id="IPR001044">
    <property type="entry name" value="XPG/Rad2_eukaryotes"/>
</dbReference>
<feature type="compositionally biased region" description="Basic and acidic residues" evidence="12">
    <location>
        <begin position="197"/>
        <end position="211"/>
    </location>
</feature>
<dbReference type="CDD" id="cd09868">
    <property type="entry name" value="PIN_XPG_RAD2"/>
    <property type="match status" value="2"/>
</dbReference>
<feature type="compositionally biased region" description="Polar residues" evidence="12">
    <location>
        <begin position="610"/>
        <end position="619"/>
    </location>
</feature>
<feature type="compositionally biased region" description="Acidic residues" evidence="12">
    <location>
        <begin position="633"/>
        <end position="643"/>
    </location>
</feature>
<evidence type="ECO:0000256" key="2">
    <source>
        <dbReference type="ARBA" id="ARBA00004123"/>
    </source>
</evidence>
<keyword evidence="10" id="KW-0234">DNA repair</keyword>
<dbReference type="InterPro" id="IPR036279">
    <property type="entry name" value="5-3_exonuclease_C_sf"/>
</dbReference>
<comment type="subcellular location">
    <subcellularLocation>
        <location evidence="2">Nucleus</location>
    </subcellularLocation>
</comment>
<dbReference type="InParanoid" id="A0A1Y2AEU3"/>
<dbReference type="GO" id="GO:0046872">
    <property type="term" value="F:metal ion binding"/>
    <property type="evidence" value="ECO:0007669"/>
    <property type="project" value="UniProtKB-KW"/>
</dbReference>
<dbReference type="Pfam" id="PF00867">
    <property type="entry name" value="XPG_I"/>
    <property type="match status" value="1"/>
</dbReference>
<evidence type="ECO:0000256" key="8">
    <source>
        <dbReference type="ARBA" id="ARBA00022801"/>
    </source>
</evidence>
<dbReference type="PANTHER" id="PTHR16171">
    <property type="entry name" value="DNA REPAIR PROTEIN COMPLEMENTING XP-G CELLS-RELATED"/>
    <property type="match status" value="1"/>
</dbReference>
<keyword evidence="6" id="KW-0255">Endonuclease</keyword>
<dbReference type="PRINTS" id="PR00853">
    <property type="entry name" value="XPGRADSUPER"/>
</dbReference>
<dbReference type="Proteomes" id="UP000193986">
    <property type="component" value="Unassembled WGS sequence"/>
</dbReference>
<dbReference type="PRINTS" id="PR00066">
    <property type="entry name" value="XRODRMPGMNTG"/>
</dbReference>
<feature type="compositionally biased region" description="Polar residues" evidence="12">
    <location>
        <begin position="753"/>
        <end position="762"/>
    </location>
</feature>
<comment type="similarity">
    <text evidence="3">Belongs to the XPG/RAD2 endonuclease family. XPG subfamily.</text>
</comment>
<evidence type="ECO:0000313" key="15">
    <source>
        <dbReference type="EMBL" id="ORY21108.1"/>
    </source>
</evidence>
<dbReference type="Pfam" id="PF00752">
    <property type="entry name" value="XPG_N"/>
    <property type="match status" value="1"/>
</dbReference>
<dbReference type="Gene3D" id="1.10.150.20">
    <property type="entry name" value="5' to 3' exonuclease, C-terminal subdomain"/>
    <property type="match status" value="1"/>
</dbReference>
<comment type="cofactor">
    <cofactor evidence="1">
        <name>Mg(2+)</name>
        <dbReference type="ChEBI" id="CHEBI:18420"/>
    </cofactor>
</comment>
<dbReference type="SMART" id="SM00485">
    <property type="entry name" value="XPGN"/>
    <property type="match status" value="1"/>
</dbReference>
<dbReference type="SUPFAM" id="SSF47807">
    <property type="entry name" value="5' to 3' exonuclease, C-terminal subdomain"/>
    <property type="match status" value="1"/>
</dbReference>
<evidence type="ECO:0000256" key="1">
    <source>
        <dbReference type="ARBA" id="ARBA00001946"/>
    </source>
</evidence>
<dbReference type="InterPro" id="IPR008918">
    <property type="entry name" value="HhH2"/>
</dbReference>
<evidence type="ECO:0000256" key="10">
    <source>
        <dbReference type="ARBA" id="ARBA00023204"/>
    </source>
</evidence>
<comment type="caution">
    <text evidence="15">The sequence shown here is derived from an EMBL/GenBank/DDBJ whole genome shotgun (WGS) entry which is preliminary data.</text>
</comment>